<dbReference type="InterPro" id="IPR003594">
    <property type="entry name" value="HATPase_dom"/>
</dbReference>
<dbReference type="SUPFAM" id="SSF55874">
    <property type="entry name" value="ATPase domain of HSP90 chaperone/DNA topoisomerase II/histidine kinase"/>
    <property type="match status" value="1"/>
</dbReference>
<dbReference type="AlphaFoldDB" id="A0A1M6M704"/>
<feature type="domain" description="Histidine kinase/HSP90-like ATPase" evidence="5">
    <location>
        <begin position="289"/>
        <end position="364"/>
    </location>
</feature>
<organism evidence="7 8">
    <name type="scientific">Tessaracoccus bendigoensis DSM 12906</name>
    <dbReference type="NCBI Taxonomy" id="1123357"/>
    <lineage>
        <taxon>Bacteria</taxon>
        <taxon>Bacillati</taxon>
        <taxon>Actinomycetota</taxon>
        <taxon>Actinomycetes</taxon>
        <taxon>Propionibacteriales</taxon>
        <taxon>Propionibacteriaceae</taxon>
        <taxon>Tessaracoccus</taxon>
    </lineage>
</organism>
<dbReference type="PANTHER" id="PTHR24421:SF63">
    <property type="entry name" value="SENSOR HISTIDINE KINASE DESK"/>
    <property type="match status" value="1"/>
</dbReference>
<dbReference type="InterPro" id="IPR036890">
    <property type="entry name" value="HATPase_C_sf"/>
</dbReference>
<feature type="transmembrane region" description="Helical" evidence="4">
    <location>
        <begin position="102"/>
        <end position="130"/>
    </location>
</feature>
<keyword evidence="4" id="KW-1133">Transmembrane helix</keyword>
<dbReference type="GO" id="GO:0046983">
    <property type="term" value="F:protein dimerization activity"/>
    <property type="evidence" value="ECO:0007669"/>
    <property type="project" value="InterPro"/>
</dbReference>
<evidence type="ECO:0000259" key="6">
    <source>
        <dbReference type="Pfam" id="PF07730"/>
    </source>
</evidence>
<feature type="transmembrane region" description="Helical" evidence="4">
    <location>
        <begin position="25"/>
        <end position="43"/>
    </location>
</feature>
<dbReference type="STRING" id="1123357.SAMN02745244_03266"/>
<dbReference type="OrthoDB" id="5241784at2"/>
<evidence type="ECO:0000256" key="2">
    <source>
        <dbReference type="ARBA" id="ARBA00022777"/>
    </source>
</evidence>
<dbReference type="Pfam" id="PF02518">
    <property type="entry name" value="HATPase_c"/>
    <property type="match status" value="1"/>
</dbReference>
<dbReference type="PANTHER" id="PTHR24421">
    <property type="entry name" value="NITRATE/NITRITE SENSOR PROTEIN NARX-RELATED"/>
    <property type="match status" value="1"/>
</dbReference>
<feature type="transmembrane region" description="Helical" evidence="4">
    <location>
        <begin position="142"/>
        <end position="162"/>
    </location>
</feature>
<evidence type="ECO:0000256" key="3">
    <source>
        <dbReference type="ARBA" id="ARBA00023012"/>
    </source>
</evidence>
<dbReference type="EMBL" id="FQZG01000082">
    <property type="protein sequence ID" value="SHJ79190.1"/>
    <property type="molecule type" value="Genomic_DNA"/>
</dbReference>
<keyword evidence="8" id="KW-1185">Reference proteome</keyword>
<keyword evidence="3" id="KW-0902">Two-component regulatory system</keyword>
<feature type="transmembrane region" description="Helical" evidence="4">
    <location>
        <begin position="76"/>
        <end position="95"/>
    </location>
</feature>
<dbReference type="Gene3D" id="1.20.5.1930">
    <property type="match status" value="1"/>
</dbReference>
<proteinExistence type="predicted"/>
<evidence type="ECO:0000256" key="4">
    <source>
        <dbReference type="SAM" id="Phobius"/>
    </source>
</evidence>
<keyword evidence="4" id="KW-0472">Membrane</keyword>
<keyword evidence="2 7" id="KW-0418">Kinase</keyword>
<name>A0A1M6M704_9ACTN</name>
<evidence type="ECO:0000313" key="8">
    <source>
        <dbReference type="Proteomes" id="UP000184512"/>
    </source>
</evidence>
<dbReference type="CDD" id="cd16917">
    <property type="entry name" value="HATPase_UhpB-NarQ-NarX-like"/>
    <property type="match status" value="1"/>
</dbReference>
<evidence type="ECO:0000256" key="1">
    <source>
        <dbReference type="ARBA" id="ARBA00022679"/>
    </source>
</evidence>
<dbReference type="Gene3D" id="3.30.565.10">
    <property type="entry name" value="Histidine kinase-like ATPase, C-terminal domain"/>
    <property type="match status" value="1"/>
</dbReference>
<gene>
    <name evidence="7" type="ORF">SAMN02745244_03266</name>
</gene>
<dbReference type="GO" id="GO:0016020">
    <property type="term" value="C:membrane"/>
    <property type="evidence" value="ECO:0007669"/>
    <property type="project" value="InterPro"/>
</dbReference>
<feature type="transmembrane region" description="Helical" evidence="4">
    <location>
        <begin position="50"/>
        <end position="70"/>
    </location>
</feature>
<evidence type="ECO:0000259" key="5">
    <source>
        <dbReference type="Pfam" id="PF02518"/>
    </source>
</evidence>
<evidence type="ECO:0000313" key="7">
    <source>
        <dbReference type="EMBL" id="SHJ79190.1"/>
    </source>
</evidence>
<reference evidence="8" key="1">
    <citation type="submission" date="2016-11" db="EMBL/GenBank/DDBJ databases">
        <authorList>
            <person name="Varghese N."/>
            <person name="Submissions S."/>
        </authorList>
    </citation>
    <scope>NUCLEOTIDE SEQUENCE [LARGE SCALE GENOMIC DNA]</scope>
    <source>
        <strain evidence="8">DSM 12906</strain>
    </source>
</reference>
<protein>
    <submittedName>
        <fullName evidence="7">Two-component system, NarL family, sensor histidine kinase DesK</fullName>
    </submittedName>
</protein>
<dbReference type="RefSeq" id="WP_073190350.1">
    <property type="nucleotide sequence ID" value="NZ_FQZG01000082.1"/>
</dbReference>
<keyword evidence="4" id="KW-0812">Transmembrane</keyword>
<dbReference type="InterPro" id="IPR011712">
    <property type="entry name" value="Sig_transdc_His_kin_sub3_dim/P"/>
</dbReference>
<dbReference type="Pfam" id="PF07730">
    <property type="entry name" value="HisKA_3"/>
    <property type="match status" value="1"/>
</dbReference>
<keyword evidence="1" id="KW-0808">Transferase</keyword>
<sequence>MDRPAPGYAPEACELSWWRRGLAQGAGYMFPSLSFLFIPIFLLRDTPHIVVTTVLITLIGALSTGTSWIMHTTETIRWLWLFGLMLLIVAVGVVTDGDAKPAYFVAFPAAVAAVLLPWTDARLVILVIALLGGGYSLVEGDAFGVVLAVTAATIGITIGATLEAQHTRRQLELAEERTAVLAVAAERERIGRDLHDILGHSLTTIAVKADLAERLIGRDDDALRTEIRQLAEIARQSLSDVRATASGMREVRLGPELAAARAVLLAAGVAPITPRSLPQLGDDTSELFGYVVREGVTNVVRHADATRCVIECDSSGISVADDGVGITGPGEGSGIAGLRTRLDAAGGTFEVESTPQGTRITARLGTTP</sequence>
<accession>A0A1M6M704</accession>
<dbReference type="GO" id="GO:0000155">
    <property type="term" value="F:phosphorelay sensor kinase activity"/>
    <property type="evidence" value="ECO:0007669"/>
    <property type="project" value="InterPro"/>
</dbReference>
<dbReference type="InterPro" id="IPR050482">
    <property type="entry name" value="Sensor_HK_TwoCompSys"/>
</dbReference>
<dbReference type="Proteomes" id="UP000184512">
    <property type="component" value="Unassembled WGS sequence"/>
</dbReference>
<feature type="domain" description="Signal transduction histidine kinase subgroup 3 dimerisation and phosphoacceptor" evidence="6">
    <location>
        <begin position="186"/>
        <end position="251"/>
    </location>
</feature>